<protein>
    <recommendedName>
        <fullName evidence="2">Phosphatidic acid phosphatase type 2/haloperoxidase domain-containing protein</fullName>
    </recommendedName>
</protein>
<dbReference type="EMBL" id="CACSIO010000001">
    <property type="protein sequence ID" value="CAA0084225.1"/>
    <property type="molecule type" value="Genomic_DNA"/>
</dbReference>
<evidence type="ECO:0000313" key="3">
    <source>
        <dbReference type="EMBL" id="CAA0084225.1"/>
    </source>
</evidence>
<accession>A0A5S9N563</accession>
<keyword evidence="1" id="KW-1133">Transmembrane helix</keyword>
<keyword evidence="4" id="KW-1185">Reference proteome</keyword>
<reference evidence="3 4" key="1">
    <citation type="submission" date="2019-11" db="EMBL/GenBank/DDBJ databases">
        <authorList>
            <person name="Holert J."/>
        </authorList>
    </citation>
    <scope>NUCLEOTIDE SEQUENCE [LARGE SCALE GENOMIC DNA]</scope>
    <source>
        <strain evidence="3">SB11_3</strain>
    </source>
</reference>
<dbReference type="Pfam" id="PF01569">
    <property type="entry name" value="PAP2"/>
    <property type="match status" value="1"/>
</dbReference>
<keyword evidence="1" id="KW-0472">Membrane</keyword>
<evidence type="ECO:0000256" key="1">
    <source>
        <dbReference type="SAM" id="Phobius"/>
    </source>
</evidence>
<dbReference type="InterPro" id="IPR000326">
    <property type="entry name" value="PAP2/HPO"/>
</dbReference>
<dbReference type="CDD" id="cd03396">
    <property type="entry name" value="PAP2_like_6"/>
    <property type="match status" value="1"/>
</dbReference>
<sequence length="367" mass="41382">MRAFFSTDYGRILIGLTFFCILATIPFWIWPIDTDLAGRYYNSGEGRSFPLKYAPFWHFIYELIPVMSGLVLVGTLLFIGLSYLKPSMASWRRPTLVVLLAFVIGPGVLVNAIFKEHWGRPRPAQLEQFGGEFDYVKPWQFGGYDNAKSFPSGHASVGFAFMVFWLLWRRRYPLAGKASLAFALGLGSLAGAARIVGGGHFLSDVLWAMYMSTMPGFFLYYWLVDGKTERSQPGTAGQKKLAVIGLSVLGAASVVYMLVSIPFDQTHERYYGFDTPKAITVKPYGARVTIRYDKQLVQPYMHAELEGYGFEPTIEWHADSEPVAPAHQKITLKTRGWFTEMHQKAVLHLPASYRDNVSVDVLPRSRD</sequence>
<dbReference type="SMART" id="SM00014">
    <property type="entry name" value="acidPPc"/>
    <property type="match status" value="1"/>
</dbReference>
<dbReference type="AlphaFoldDB" id="A0A5S9N563"/>
<feature type="transmembrane region" description="Helical" evidence="1">
    <location>
        <begin position="180"/>
        <end position="199"/>
    </location>
</feature>
<feature type="transmembrane region" description="Helical" evidence="1">
    <location>
        <begin position="96"/>
        <end position="114"/>
    </location>
</feature>
<proteinExistence type="predicted"/>
<dbReference type="Proteomes" id="UP000441399">
    <property type="component" value="Unassembled WGS sequence"/>
</dbReference>
<evidence type="ECO:0000259" key="2">
    <source>
        <dbReference type="SMART" id="SM00014"/>
    </source>
</evidence>
<feature type="transmembrane region" description="Helical" evidence="1">
    <location>
        <begin position="205"/>
        <end position="223"/>
    </location>
</feature>
<dbReference type="OrthoDB" id="9813524at2"/>
<dbReference type="Gene3D" id="1.20.144.10">
    <property type="entry name" value="Phosphatidic acid phosphatase type 2/haloperoxidase"/>
    <property type="match status" value="1"/>
</dbReference>
<feature type="transmembrane region" description="Helical" evidence="1">
    <location>
        <begin position="12"/>
        <end position="30"/>
    </location>
</feature>
<feature type="transmembrane region" description="Helical" evidence="1">
    <location>
        <begin position="59"/>
        <end position="84"/>
    </location>
</feature>
<feature type="transmembrane region" description="Helical" evidence="1">
    <location>
        <begin position="149"/>
        <end position="168"/>
    </location>
</feature>
<dbReference type="SUPFAM" id="SSF48317">
    <property type="entry name" value="Acid phosphatase/Vanadium-dependent haloperoxidase"/>
    <property type="match status" value="1"/>
</dbReference>
<dbReference type="InterPro" id="IPR036938">
    <property type="entry name" value="PAP2/HPO_sf"/>
</dbReference>
<feature type="domain" description="Phosphatidic acid phosphatase type 2/haloperoxidase" evidence="2">
    <location>
        <begin position="95"/>
        <end position="220"/>
    </location>
</feature>
<keyword evidence="1" id="KW-0812">Transmembrane</keyword>
<evidence type="ECO:0000313" key="4">
    <source>
        <dbReference type="Proteomes" id="UP000441399"/>
    </source>
</evidence>
<name>A0A5S9N563_9GAMM</name>
<gene>
    <name evidence="3" type="ORF">OPDIPICF_00644</name>
</gene>
<organism evidence="3 4">
    <name type="scientific">BD1-7 clade bacterium</name>
    <dbReference type="NCBI Taxonomy" id="2029982"/>
    <lineage>
        <taxon>Bacteria</taxon>
        <taxon>Pseudomonadati</taxon>
        <taxon>Pseudomonadota</taxon>
        <taxon>Gammaproteobacteria</taxon>
        <taxon>Cellvibrionales</taxon>
        <taxon>Spongiibacteraceae</taxon>
        <taxon>BD1-7 clade</taxon>
    </lineage>
</organism>
<feature type="transmembrane region" description="Helical" evidence="1">
    <location>
        <begin position="243"/>
        <end position="263"/>
    </location>
</feature>